<organism evidence="2 4">
    <name type="scientific">Burkholderia arboris</name>
    <dbReference type="NCBI Taxonomy" id="488730"/>
    <lineage>
        <taxon>Bacteria</taxon>
        <taxon>Pseudomonadati</taxon>
        <taxon>Pseudomonadota</taxon>
        <taxon>Betaproteobacteria</taxon>
        <taxon>Burkholderiales</taxon>
        <taxon>Burkholderiaceae</taxon>
        <taxon>Burkholderia</taxon>
        <taxon>Burkholderia cepacia complex</taxon>
    </lineage>
</organism>
<feature type="chain" id="PRO_5040512799" evidence="1">
    <location>
        <begin position="26"/>
        <end position="213"/>
    </location>
</feature>
<dbReference type="Proteomes" id="UP001448498">
    <property type="component" value="Chromosome 3"/>
</dbReference>
<dbReference type="EMBL" id="CP109822">
    <property type="protein sequence ID" value="XAE49828.1"/>
    <property type="molecule type" value="Genomic_DNA"/>
</dbReference>
<reference evidence="3 5" key="2">
    <citation type="submission" date="2022-10" db="EMBL/GenBank/DDBJ databases">
        <title>Genomic of Burkholderia cepacia PN-1.</title>
        <authorList>
            <person name="Yang Y."/>
            <person name="Guan H."/>
            <person name="Huang J."/>
        </authorList>
    </citation>
    <scope>NUCLEOTIDE SEQUENCE [LARGE SCALE GENOMIC DNA]</scope>
    <source>
        <strain evidence="3 5">PN-1</strain>
    </source>
</reference>
<gene>
    <name evidence="2" type="ORF">BAR24066_01295</name>
    <name evidence="3" type="ORF">OHZ10_25385</name>
</gene>
<proteinExistence type="predicted"/>
<evidence type="ECO:0000256" key="1">
    <source>
        <dbReference type="SAM" id="SignalP"/>
    </source>
</evidence>
<name>A0A9Q9SG82_9BURK</name>
<evidence type="ECO:0000313" key="5">
    <source>
        <dbReference type="Proteomes" id="UP001448498"/>
    </source>
</evidence>
<protein>
    <submittedName>
        <fullName evidence="2">5-formyltetrahydrofolate cyclo-ligase</fullName>
    </submittedName>
</protein>
<dbReference type="PROSITE" id="PS51257">
    <property type="entry name" value="PROKAR_LIPOPROTEIN"/>
    <property type="match status" value="1"/>
</dbReference>
<dbReference type="EMBL" id="CABVPX010000004">
    <property type="protein sequence ID" value="VWB30533.1"/>
    <property type="molecule type" value="Genomic_DNA"/>
</dbReference>
<keyword evidence="5" id="KW-1185">Reference proteome</keyword>
<keyword evidence="1" id="KW-0732">Signal</keyword>
<evidence type="ECO:0000313" key="2">
    <source>
        <dbReference type="EMBL" id="VWB30533.1"/>
    </source>
</evidence>
<dbReference type="AlphaFoldDB" id="A0A9Q9SG82"/>
<evidence type="ECO:0000313" key="3">
    <source>
        <dbReference type="EMBL" id="XAE49828.1"/>
    </source>
</evidence>
<feature type="signal peptide" evidence="1">
    <location>
        <begin position="1"/>
        <end position="25"/>
    </location>
</feature>
<accession>A0A9Q9SG82</accession>
<evidence type="ECO:0000313" key="4">
    <source>
        <dbReference type="Proteomes" id="UP000494172"/>
    </source>
</evidence>
<dbReference type="RefSeq" id="WP_059236981.1">
    <property type="nucleotide sequence ID" value="NZ_CABVPX010000004.1"/>
</dbReference>
<dbReference type="Proteomes" id="UP000494172">
    <property type="component" value="Unassembled WGS sequence"/>
</dbReference>
<sequence>MNPARRRFVVAGAIAVGALSVGACAPHMTKDLFSDHPYTEQIETFAMTGDRSKLVVIGQTRHYIFDIPPNLANILESPVREYLTARFWTFTVDAGAVSGSFTLSLRKDAPDDIRRRAAELGFARSGQLLTLDEEIAGQVFNAGNDNVAAHVQRFNRPYSIQVRQRLSAGQKIALLPLTPLTLAADGVVVIGQVPLIILIAPFLAFSGPWPAFR</sequence>
<reference evidence="2 4" key="1">
    <citation type="submission" date="2019-09" db="EMBL/GenBank/DDBJ databases">
        <authorList>
            <person name="Depoorter E."/>
        </authorList>
    </citation>
    <scope>NUCLEOTIDE SEQUENCE [LARGE SCALE GENOMIC DNA]</scope>
    <source>
        <strain evidence="2">LMG 24066</strain>
    </source>
</reference>